<feature type="region of interest" description="Disordered" evidence="1">
    <location>
        <begin position="1"/>
        <end position="27"/>
    </location>
</feature>
<feature type="compositionally biased region" description="Basic residues" evidence="1">
    <location>
        <begin position="60"/>
        <end position="86"/>
    </location>
</feature>
<dbReference type="Proteomes" id="UP001223547">
    <property type="component" value="Unassembled WGS sequence"/>
</dbReference>
<evidence type="ECO:0000313" key="3">
    <source>
        <dbReference type="Proteomes" id="UP001223547"/>
    </source>
</evidence>
<keyword evidence="3" id="KW-1185">Reference proteome</keyword>
<organism evidence="2 3">
    <name type="scientific">Marinobacter albus</name>
    <dbReference type="NCBI Taxonomy" id="3030833"/>
    <lineage>
        <taxon>Bacteria</taxon>
        <taxon>Pseudomonadati</taxon>
        <taxon>Pseudomonadota</taxon>
        <taxon>Gammaproteobacteria</taxon>
        <taxon>Pseudomonadales</taxon>
        <taxon>Marinobacteraceae</taxon>
        <taxon>Marinobacter</taxon>
    </lineage>
</organism>
<accession>A0ABT7H6U4</accession>
<proteinExistence type="predicted"/>
<name>A0ABT7H6U4_9GAMM</name>
<feature type="region of interest" description="Disordered" evidence="1">
    <location>
        <begin position="49"/>
        <end position="109"/>
    </location>
</feature>
<dbReference type="EMBL" id="JASSQD010000001">
    <property type="protein sequence ID" value="MDK9556083.1"/>
    <property type="molecule type" value="Genomic_DNA"/>
</dbReference>
<reference evidence="2 3" key="1">
    <citation type="submission" date="2023-05" db="EMBL/GenBank/DDBJ databases">
        <title>Marinobacter albus sp. nov., a marine bacterium isolated from sand in a coastal intertidal zone of huludao.</title>
        <authorList>
            <person name="Deng T."/>
        </authorList>
    </citation>
    <scope>NUCLEOTIDE SEQUENCE [LARGE SCALE GENOMIC DNA]</scope>
    <source>
        <strain evidence="2 3">M216</strain>
    </source>
</reference>
<feature type="compositionally biased region" description="Basic and acidic residues" evidence="1">
    <location>
        <begin position="50"/>
        <end position="59"/>
    </location>
</feature>
<dbReference type="RefSeq" id="WP_285366836.1">
    <property type="nucleotide sequence ID" value="NZ_JASSQD010000001.1"/>
</dbReference>
<sequence length="109" mass="11915">MVHGKDETRDNLAVEDFGSADTTPDERGLARKIARERGCSPLEALPEAKAQIEEKDRQRKQAKKFAKQVRKARKARKKSNSAKKRAPAGQASFTGEVQGGAPGLGKRKS</sequence>
<evidence type="ECO:0000313" key="2">
    <source>
        <dbReference type="EMBL" id="MDK9556083.1"/>
    </source>
</evidence>
<evidence type="ECO:0000256" key="1">
    <source>
        <dbReference type="SAM" id="MobiDB-lite"/>
    </source>
</evidence>
<gene>
    <name evidence="2" type="ORF">QQF73_00500</name>
</gene>
<protein>
    <submittedName>
        <fullName evidence="2">Uncharacterized protein</fullName>
    </submittedName>
</protein>
<comment type="caution">
    <text evidence="2">The sequence shown here is derived from an EMBL/GenBank/DDBJ whole genome shotgun (WGS) entry which is preliminary data.</text>
</comment>
<feature type="compositionally biased region" description="Basic and acidic residues" evidence="1">
    <location>
        <begin position="1"/>
        <end position="12"/>
    </location>
</feature>